<feature type="transmembrane region" description="Helical" evidence="3">
    <location>
        <begin position="154"/>
        <end position="179"/>
    </location>
</feature>
<dbReference type="Gene3D" id="3.30.450.20">
    <property type="entry name" value="PAS domain"/>
    <property type="match status" value="1"/>
</dbReference>
<sequence>MKVSESFVVILSFMPVKIVTLLQLFLFAVSLGLSVMAALTFTRRRQAPQSGLLVLAMCAEAFYCFGYAQEMAQTTLAGAIFWLRVEYIGIPWIPALWVLIGRRHFGLRGRAALLSIIPVIVAFAEWTNGMHGLYDRSMMLVQRGPFWVVEVHRGPIAWLNLAFLYGSLFYGTVLCLSRIRACSGLGRLQSIFFASSCVPPLIGYLIYFVGWSPWGLDLAPLALCLTVALVYVAVFRLEWFHLVPTVRSLVFRSIRDSVLAIDLRHRLVDFNPAACVLFPWLSESCLGQELSSVFPERSGFLEEFSTSDSVRELTLPVNGEEQHFEMRVFPLNWGTQQLGWAVIVSNITAQIELVRRLQHHAVTDSLTEIANRRAFDAALERECVRASRYHSHFALLLIDVDHFKTINDGSGHAMGDQVLHLVARRITQCVRSTDLPGRYGGDEFAILLPETGLHEASKLADRIRDEVGIPAAEMGEQRVRVTVSVGLTVYTPDDPADPRELLEQADQALYSAKSDGRNRVRLWRGLSTRANTPR</sequence>
<comment type="catalytic activity">
    <reaction evidence="2">
        <text>2 GTP = 3',3'-c-di-GMP + 2 diphosphate</text>
        <dbReference type="Rhea" id="RHEA:24898"/>
        <dbReference type="ChEBI" id="CHEBI:33019"/>
        <dbReference type="ChEBI" id="CHEBI:37565"/>
        <dbReference type="ChEBI" id="CHEBI:58805"/>
        <dbReference type="EC" id="2.7.7.65"/>
    </reaction>
</comment>
<dbReference type="InterPro" id="IPR013767">
    <property type="entry name" value="PAS_fold"/>
</dbReference>
<dbReference type="EMBL" id="SHKW01000008">
    <property type="protein sequence ID" value="RZU29089.1"/>
    <property type="molecule type" value="Genomic_DNA"/>
</dbReference>
<feature type="transmembrane region" description="Helical" evidence="3">
    <location>
        <begin position="80"/>
        <end position="100"/>
    </location>
</feature>
<protein>
    <recommendedName>
        <fullName evidence="1">diguanylate cyclase</fullName>
        <ecNumber evidence="1">2.7.7.65</ecNumber>
    </recommendedName>
</protein>
<keyword evidence="3" id="KW-0812">Transmembrane</keyword>
<keyword evidence="6" id="KW-1185">Reference proteome</keyword>
<accession>A0A4Q7Y0K3</accession>
<dbReference type="InterPro" id="IPR035965">
    <property type="entry name" value="PAS-like_dom_sf"/>
</dbReference>
<reference evidence="5 6" key="1">
    <citation type="submission" date="2019-02" db="EMBL/GenBank/DDBJ databases">
        <title>Genomic Encyclopedia of Archaeal and Bacterial Type Strains, Phase II (KMG-II): from individual species to whole genera.</title>
        <authorList>
            <person name="Goeker M."/>
        </authorList>
    </citation>
    <scope>NUCLEOTIDE SEQUENCE [LARGE SCALE GENOMIC DNA]</scope>
    <source>
        <strain evidence="5 6">DSM 18101</strain>
    </source>
</reference>
<organism evidence="5 6">
    <name type="scientific">Edaphobacter modestus</name>
    <dbReference type="NCBI Taxonomy" id="388466"/>
    <lineage>
        <taxon>Bacteria</taxon>
        <taxon>Pseudomonadati</taxon>
        <taxon>Acidobacteriota</taxon>
        <taxon>Terriglobia</taxon>
        <taxon>Terriglobales</taxon>
        <taxon>Acidobacteriaceae</taxon>
        <taxon>Edaphobacter</taxon>
    </lineage>
</organism>
<dbReference type="InterPro" id="IPR000014">
    <property type="entry name" value="PAS"/>
</dbReference>
<dbReference type="Gene3D" id="3.30.70.270">
    <property type="match status" value="1"/>
</dbReference>
<evidence type="ECO:0000313" key="5">
    <source>
        <dbReference type="EMBL" id="RZU29089.1"/>
    </source>
</evidence>
<dbReference type="NCBIfam" id="TIGR00254">
    <property type="entry name" value="GGDEF"/>
    <property type="match status" value="1"/>
</dbReference>
<evidence type="ECO:0000256" key="2">
    <source>
        <dbReference type="ARBA" id="ARBA00034247"/>
    </source>
</evidence>
<dbReference type="SMART" id="SM00267">
    <property type="entry name" value="GGDEF"/>
    <property type="match status" value="1"/>
</dbReference>
<proteinExistence type="predicted"/>
<feature type="domain" description="GGDEF" evidence="4">
    <location>
        <begin position="391"/>
        <end position="525"/>
    </location>
</feature>
<dbReference type="EC" id="2.7.7.65" evidence="1"/>
<evidence type="ECO:0000313" key="6">
    <source>
        <dbReference type="Proteomes" id="UP000292958"/>
    </source>
</evidence>
<dbReference type="InterPro" id="IPR050469">
    <property type="entry name" value="Diguanylate_Cyclase"/>
</dbReference>
<feature type="transmembrane region" description="Helical" evidence="3">
    <location>
        <begin position="20"/>
        <end position="39"/>
    </location>
</feature>
<dbReference type="PROSITE" id="PS50887">
    <property type="entry name" value="GGDEF"/>
    <property type="match status" value="1"/>
</dbReference>
<dbReference type="RefSeq" id="WP_165420477.1">
    <property type="nucleotide sequence ID" value="NZ_SHKW01000008.1"/>
</dbReference>
<dbReference type="Proteomes" id="UP000292958">
    <property type="component" value="Unassembled WGS sequence"/>
</dbReference>
<evidence type="ECO:0000256" key="1">
    <source>
        <dbReference type="ARBA" id="ARBA00012528"/>
    </source>
</evidence>
<dbReference type="InterPro" id="IPR031621">
    <property type="entry name" value="HisKA_7TM"/>
</dbReference>
<evidence type="ECO:0000256" key="3">
    <source>
        <dbReference type="SAM" id="Phobius"/>
    </source>
</evidence>
<name>A0A4Q7Y0K3_9BACT</name>
<dbReference type="InterPro" id="IPR043128">
    <property type="entry name" value="Rev_trsase/Diguanyl_cyclase"/>
</dbReference>
<evidence type="ECO:0000259" key="4">
    <source>
        <dbReference type="PROSITE" id="PS50887"/>
    </source>
</evidence>
<dbReference type="InterPro" id="IPR029787">
    <property type="entry name" value="Nucleotide_cyclase"/>
</dbReference>
<dbReference type="CDD" id="cd00130">
    <property type="entry name" value="PAS"/>
    <property type="match status" value="1"/>
</dbReference>
<dbReference type="PANTHER" id="PTHR45138:SF9">
    <property type="entry name" value="DIGUANYLATE CYCLASE DGCM-RELATED"/>
    <property type="match status" value="1"/>
</dbReference>
<keyword evidence="3" id="KW-1133">Transmembrane helix</keyword>
<feature type="transmembrane region" description="Helical" evidence="3">
    <location>
        <begin position="191"/>
        <end position="212"/>
    </location>
</feature>
<dbReference type="FunFam" id="3.30.70.270:FF:000001">
    <property type="entry name" value="Diguanylate cyclase domain protein"/>
    <property type="match status" value="1"/>
</dbReference>
<dbReference type="Pfam" id="PF00990">
    <property type="entry name" value="GGDEF"/>
    <property type="match status" value="1"/>
</dbReference>
<dbReference type="SUPFAM" id="SSF55073">
    <property type="entry name" value="Nucleotide cyclase"/>
    <property type="match status" value="1"/>
</dbReference>
<feature type="transmembrane region" description="Helical" evidence="3">
    <location>
        <begin position="51"/>
        <end position="68"/>
    </location>
</feature>
<dbReference type="SUPFAM" id="SSF55785">
    <property type="entry name" value="PYP-like sensor domain (PAS domain)"/>
    <property type="match status" value="1"/>
</dbReference>
<comment type="caution">
    <text evidence="5">The sequence shown here is derived from an EMBL/GenBank/DDBJ whole genome shotgun (WGS) entry which is preliminary data.</text>
</comment>
<feature type="transmembrane region" description="Helical" evidence="3">
    <location>
        <begin position="218"/>
        <end position="237"/>
    </location>
</feature>
<dbReference type="GO" id="GO:0052621">
    <property type="term" value="F:diguanylate cyclase activity"/>
    <property type="evidence" value="ECO:0007669"/>
    <property type="project" value="UniProtKB-EC"/>
</dbReference>
<feature type="transmembrane region" description="Helical" evidence="3">
    <location>
        <begin position="112"/>
        <end position="134"/>
    </location>
</feature>
<dbReference type="GO" id="GO:0006355">
    <property type="term" value="P:regulation of DNA-templated transcription"/>
    <property type="evidence" value="ECO:0007669"/>
    <property type="project" value="InterPro"/>
</dbReference>
<dbReference type="Pfam" id="PF16927">
    <property type="entry name" value="HisKA_7TM"/>
    <property type="match status" value="1"/>
</dbReference>
<dbReference type="Pfam" id="PF00989">
    <property type="entry name" value="PAS"/>
    <property type="match status" value="1"/>
</dbReference>
<dbReference type="CDD" id="cd01949">
    <property type="entry name" value="GGDEF"/>
    <property type="match status" value="1"/>
</dbReference>
<dbReference type="InterPro" id="IPR000160">
    <property type="entry name" value="GGDEF_dom"/>
</dbReference>
<dbReference type="AlphaFoldDB" id="A0A4Q7Y0K3"/>
<keyword evidence="3" id="KW-0472">Membrane</keyword>
<gene>
    <name evidence="5" type="ORF">BDD14_6685</name>
</gene>
<dbReference type="PANTHER" id="PTHR45138">
    <property type="entry name" value="REGULATORY COMPONENTS OF SENSORY TRANSDUCTION SYSTEM"/>
    <property type="match status" value="1"/>
</dbReference>